<comment type="subunit">
    <text evidence="9">The Tat system comprises two distinct complexes: a TatABC complex, containing multiple copies of TatA, TatB and TatC subunits, and a separate TatA complex, containing only TatA subunits. Substrates initially bind to the TatABC complex, which probably triggers association of the separate TatA complex to form the active translocon.</text>
</comment>
<feature type="region of interest" description="Disordered" evidence="10">
    <location>
        <begin position="163"/>
        <end position="227"/>
    </location>
</feature>
<keyword evidence="13" id="KW-1185">Reference proteome</keyword>
<dbReference type="AlphaFoldDB" id="A0A8J7R4V9"/>
<comment type="similarity">
    <text evidence="9">Belongs to the TatB family.</text>
</comment>
<reference evidence="12" key="1">
    <citation type="submission" date="2021-03" db="EMBL/GenBank/DDBJ databases">
        <title>Genome sequencing and assembly of Tianweitania sediminis.</title>
        <authorList>
            <person name="Chhetri G."/>
        </authorList>
    </citation>
    <scope>NUCLEOTIDE SEQUENCE</scope>
    <source>
        <strain evidence="12">Z8</strain>
    </source>
</reference>
<keyword evidence="6 9" id="KW-1133">Transmembrane helix</keyword>
<keyword evidence="7 9" id="KW-0811">Translocation</keyword>
<feature type="transmembrane region" description="Helical" evidence="11">
    <location>
        <begin position="6"/>
        <end position="25"/>
    </location>
</feature>
<keyword evidence="8 9" id="KW-0472">Membrane</keyword>
<evidence type="ECO:0000256" key="11">
    <source>
        <dbReference type="SAM" id="Phobius"/>
    </source>
</evidence>
<gene>
    <name evidence="9 12" type="primary">tatB</name>
    <name evidence="12" type="ORF">J5Y06_14210</name>
</gene>
<sequence length="227" mass="23257">MFELAWSEMLVIAVVMIVIVGPKDLPKMLRTFGKFAGKMSSMAGDFRKQFDEAMKEADLDDVRKSMNDLRALNPKNQIRQALSPVEQAAADIRAGADSIMRPKTPVPSTPASTEPTASEPLKNGSGVDSSIPAAASPEATAPAVAPLAPPASVAPTATLAPTASVAAPAKKPRATKAASPTGASSAPAKAPARPKAATAPKPSNGLNGASAEKPVRTRKAKETGTPT</sequence>
<keyword evidence="2 9" id="KW-0813">Transport</keyword>
<dbReference type="GO" id="GO:0033281">
    <property type="term" value="C:TAT protein transport complex"/>
    <property type="evidence" value="ECO:0007669"/>
    <property type="project" value="UniProtKB-UniRule"/>
</dbReference>
<comment type="subcellular location">
    <subcellularLocation>
        <location evidence="9">Cell membrane</location>
        <topology evidence="9">Single-pass membrane protein</topology>
    </subcellularLocation>
    <subcellularLocation>
        <location evidence="1">Membrane</location>
        <topology evidence="1">Single-pass membrane protein</topology>
    </subcellularLocation>
</comment>
<dbReference type="GO" id="GO:0043953">
    <property type="term" value="P:protein transport by the Tat complex"/>
    <property type="evidence" value="ECO:0007669"/>
    <property type="project" value="UniProtKB-UniRule"/>
</dbReference>
<dbReference type="InterPro" id="IPR018448">
    <property type="entry name" value="TatB"/>
</dbReference>
<keyword evidence="3 9" id="KW-1003">Cell membrane</keyword>
<keyword evidence="5 9" id="KW-0653">Protein transport</keyword>
<feature type="compositionally biased region" description="Low complexity" evidence="10">
    <location>
        <begin position="163"/>
        <end position="203"/>
    </location>
</feature>
<evidence type="ECO:0000256" key="1">
    <source>
        <dbReference type="ARBA" id="ARBA00004167"/>
    </source>
</evidence>
<dbReference type="RefSeq" id="WP_209335836.1">
    <property type="nucleotide sequence ID" value="NZ_JAGIYY010000004.1"/>
</dbReference>
<evidence type="ECO:0000256" key="4">
    <source>
        <dbReference type="ARBA" id="ARBA00022692"/>
    </source>
</evidence>
<evidence type="ECO:0000256" key="6">
    <source>
        <dbReference type="ARBA" id="ARBA00022989"/>
    </source>
</evidence>
<dbReference type="InterPro" id="IPR003369">
    <property type="entry name" value="TatA/B/E"/>
</dbReference>
<evidence type="ECO:0000256" key="9">
    <source>
        <dbReference type="HAMAP-Rule" id="MF_00237"/>
    </source>
</evidence>
<dbReference type="EMBL" id="JAGIYY010000004">
    <property type="protein sequence ID" value="MBP0439810.1"/>
    <property type="molecule type" value="Genomic_DNA"/>
</dbReference>
<dbReference type="NCBIfam" id="TIGR01410">
    <property type="entry name" value="tatB"/>
    <property type="match status" value="1"/>
</dbReference>
<evidence type="ECO:0000256" key="2">
    <source>
        <dbReference type="ARBA" id="ARBA00022448"/>
    </source>
</evidence>
<protein>
    <recommendedName>
        <fullName evidence="9">Sec-independent protein translocase protein TatB</fullName>
    </recommendedName>
</protein>
<comment type="caution">
    <text evidence="12">The sequence shown here is derived from an EMBL/GenBank/DDBJ whole genome shotgun (WGS) entry which is preliminary data.</text>
</comment>
<evidence type="ECO:0000256" key="7">
    <source>
        <dbReference type="ARBA" id="ARBA00023010"/>
    </source>
</evidence>
<keyword evidence="4 9" id="KW-0812">Transmembrane</keyword>
<dbReference type="PRINTS" id="PR01506">
    <property type="entry name" value="TATBPROTEIN"/>
</dbReference>
<evidence type="ECO:0000256" key="3">
    <source>
        <dbReference type="ARBA" id="ARBA00022475"/>
    </source>
</evidence>
<name>A0A8J7R4V9_9HYPH</name>
<dbReference type="Gene3D" id="1.20.5.3310">
    <property type="match status" value="1"/>
</dbReference>
<organism evidence="12 13">
    <name type="scientific">Tianweitania sediminis</name>
    <dbReference type="NCBI Taxonomy" id="1502156"/>
    <lineage>
        <taxon>Bacteria</taxon>
        <taxon>Pseudomonadati</taxon>
        <taxon>Pseudomonadota</taxon>
        <taxon>Alphaproteobacteria</taxon>
        <taxon>Hyphomicrobiales</taxon>
        <taxon>Phyllobacteriaceae</taxon>
        <taxon>Tianweitania</taxon>
    </lineage>
</organism>
<dbReference type="HAMAP" id="MF_00237">
    <property type="entry name" value="TatB"/>
    <property type="match status" value="1"/>
</dbReference>
<dbReference type="Proteomes" id="UP000666240">
    <property type="component" value="Unassembled WGS sequence"/>
</dbReference>
<accession>A0A8J7R4V9</accession>
<feature type="region of interest" description="Disordered" evidence="10">
    <location>
        <begin position="96"/>
        <end position="138"/>
    </location>
</feature>
<evidence type="ECO:0000256" key="5">
    <source>
        <dbReference type="ARBA" id="ARBA00022927"/>
    </source>
</evidence>
<comment type="function">
    <text evidence="9">Part of the twin-arginine translocation (Tat) system that transports large folded proteins containing a characteristic twin-arginine motif in their signal peptide across membranes. Together with TatC, TatB is part of a receptor directly interacting with Tat signal peptides. TatB may form an oligomeric binding site that transiently accommodates folded Tat precursor proteins before their translocation.</text>
</comment>
<evidence type="ECO:0000256" key="8">
    <source>
        <dbReference type="ARBA" id="ARBA00023136"/>
    </source>
</evidence>
<dbReference type="GO" id="GO:0008320">
    <property type="term" value="F:protein transmembrane transporter activity"/>
    <property type="evidence" value="ECO:0007669"/>
    <property type="project" value="UniProtKB-UniRule"/>
</dbReference>
<evidence type="ECO:0000313" key="13">
    <source>
        <dbReference type="Proteomes" id="UP000666240"/>
    </source>
</evidence>
<evidence type="ECO:0000256" key="10">
    <source>
        <dbReference type="SAM" id="MobiDB-lite"/>
    </source>
</evidence>
<dbReference type="Pfam" id="PF02416">
    <property type="entry name" value="TatA_B_E"/>
    <property type="match status" value="1"/>
</dbReference>
<evidence type="ECO:0000313" key="12">
    <source>
        <dbReference type="EMBL" id="MBP0439810.1"/>
    </source>
</evidence>
<proteinExistence type="inferred from homology"/>